<dbReference type="GO" id="GO:0005737">
    <property type="term" value="C:cytoplasm"/>
    <property type="evidence" value="ECO:0007669"/>
    <property type="project" value="TreeGrafter"/>
</dbReference>
<dbReference type="InterPro" id="IPR024571">
    <property type="entry name" value="ERAP1-like_C_dom"/>
</dbReference>
<organism evidence="17 18">
    <name type="scientific">Actinospica acidithermotolerans</name>
    <dbReference type="NCBI Taxonomy" id="2828514"/>
    <lineage>
        <taxon>Bacteria</taxon>
        <taxon>Bacillati</taxon>
        <taxon>Actinomycetota</taxon>
        <taxon>Actinomycetes</taxon>
        <taxon>Catenulisporales</taxon>
        <taxon>Actinospicaceae</taxon>
        <taxon>Actinospica</taxon>
    </lineage>
</organism>
<evidence type="ECO:0000256" key="2">
    <source>
        <dbReference type="ARBA" id="ARBA00001947"/>
    </source>
</evidence>
<dbReference type="PRINTS" id="PR00756">
    <property type="entry name" value="ALADIPTASE"/>
</dbReference>
<dbReference type="InterPro" id="IPR014782">
    <property type="entry name" value="Peptidase_M1_dom"/>
</dbReference>
<dbReference type="CDD" id="cd09602">
    <property type="entry name" value="M1_APN"/>
    <property type="match status" value="1"/>
</dbReference>
<comment type="caution">
    <text evidence="17">The sequence shown here is derived from an EMBL/GenBank/DDBJ whole genome shotgun (WGS) entry which is preliminary data.</text>
</comment>
<reference evidence="17" key="1">
    <citation type="submission" date="2021-04" db="EMBL/GenBank/DDBJ databases">
        <title>Genome based classification of Actinospica acidithermotolerans sp. nov., an actinobacterium isolated from an Indonesian hot spring.</title>
        <authorList>
            <person name="Kusuma A.B."/>
            <person name="Putra K.E."/>
            <person name="Nafisah S."/>
            <person name="Loh J."/>
            <person name="Nouioui I."/>
            <person name="Goodfellow M."/>
        </authorList>
    </citation>
    <scope>NUCLEOTIDE SEQUENCE</scope>
    <source>
        <strain evidence="17">MGRD01-02</strain>
    </source>
</reference>
<dbReference type="InterPro" id="IPR045357">
    <property type="entry name" value="Aminopeptidase_N-like_N"/>
</dbReference>
<evidence type="ECO:0000256" key="9">
    <source>
        <dbReference type="ARBA" id="ARBA00022801"/>
    </source>
</evidence>
<dbReference type="InterPro" id="IPR012778">
    <property type="entry name" value="Pept_M1_aminopeptidase"/>
</dbReference>
<dbReference type="Pfam" id="PF11838">
    <property type="entry name" value="ERAP1_C"/>
    <property type="match status" value="1"/>
</dbReference>
<feature type="domain" description="Peptidase M1 membrane alanine aminopeptidase" evidence="14">
    <location>
        <begin position="234"/>
        <end position="447"/>
    </location>
</feature>
<dbReference type="GO" id="GO:0042277">
    <property type="term" value="F:peptide binding"/>
    <property type="evidence" value="ECO:0007669"/>
    <property type="project" value="TreeGrafter"/>
</dbReference>
<keyword evidence="18" id="KW-1185">Reference proteome</keyword>
<dbReference type="GO" id="GO:0070006">
    <property type="term" value="F:metalloaminopeptidase activity"/>
    <property type="evidence" value="ECO:0007669"/>
    <property type="project" value="TreeGrafter"/>
</dbReference>
<evidence type="ECO:0000256" key="5">
    <source>
        <dbReference type="ARBA" id="ARBA00015611"/>
    </source>
</evidence>
<keyword evidence="9 17" id="KW-0378">Hydrolase</keyword>
<dbReference type="GO" id="GO:0043171">
    <property type="term" value="P:peptide catabolic process"/>
    <property type="evidence" value="ECO:0007669"/>
    <property type="project" value="TreeGrafter"/>
</dbReference>
<dbReference type="InterPro" id="IPR001930">
    <property type="entry name" value="Peptidase_M1"/>
</dbReference>
<comment type="catalytic activity">
    <reaction evidence="1">
        <text>Release of an N-terminal amino acid, Xaa-|-Yaa- from a peptide, amide or arylamide. Xaa is preferably Ala, but may be most amino acids including Pro (slow action). When a terminal hydrophobic residue is followed by a prolyl residue, the two may be released as an intact Xaa-Pro dipeptide.</text>
        <dbReference type="EC" id="3.4.11.2"/>
    </reaction>
</comment>
<dbReference type="RefSeq" id="WP_212519116.1">
    <property type="nucleotide sequence ID" value="NZ_JAGSOH010000046.1"/>
</dbReference>
<dbReference type="SUPFAM" id="SSF55486">
    <property type="entry name" value="Metalloproteases ('zincins'), catalytic domain"/>
    <property type="match status" value="1"/>
</dbReference>
<dbReference type="Pfam" id="PF17900">
    <property type="entry name" value="Peptidase_M1_N"/>
    <property type="match status" value="1"/>
</dbReference>
<dbReference type="AlphaFoldDB" id="A0A941ECJ8"/>
<evidence type="ECO:0000256" key="8">
    <source>
        <dbReference type="ARBA" id="ARBA00022723"/>
    </source>
</evidence>
<keyword evidence="8" id="KW-0479">Metal-binding</keyword>
<evidence type="ECO:0000313" key="18">
    <source>
        <dbReference type="Proteomes" id="UP000676325"/>
    </source>
</evidence>
<dbReference type="SUPFAM" id="SSF63737">
    <property type="entry name" value="Leukotriene A4 hydrolase N-terminal domain"/>
    <property type="match status" value="1"/>
</dbReference>
<dbReference type="EMBL" id="JAGSOH010000046">
    <property type="protein sequence ID" value="MBR7827977.1"/>
    <property type="molecule type" value="Genomic_DNA"/>
</dbReference>
<keyword evidence="10" id="KW-0862">Zinc</keyword>
<evidence type="ECO:0000256" key="1">
    <source>
        <dbReference type="ARBA" id="ARBA00000098"/>
    </source>
</evidence>
<dbReference type="Pfam" id="PF01433">
    <property type="entry name" value="Peptidase_M1"/>
    <property type="match status" value="1"/>
</dbReference>
<evidence type="ECO:0000259" key="16">
    <source>
        <dbReference type="Pfam" id="PF17900"/>
    </source>
</evidence>
<keyword evidence="6 17" id="KW-0031">Aminopeptidase</keyword>
<sequence length="847" mass="92776">MPIAEITRTESAQRARLLRVDTYHVSLDLTQGEQTFRSTSVIRFSATEAGATTYADLVAETVHEITLNGRAIDPAAAYADGRIALDGLEADNELRVVASCAYSTDGGGLGRYVDSADGKVYTYSNCEPSDARRIYANFEQPDLKAVFHIEVTAPADWTVLANTPAPEPVPAASGDAATWSFPPTARLSTYLICVAAGAYRVVTGSHTTRRGQTVPLELAARESLAEHLEPADMFEVTGQGLDFFTELFDCDFPYPKYGQIFVPEFRAGAMENPGLVTFTEQLVFRSKVTASRYELRAMVILHEMAHMWFGDYVTMKWWGDLWLNESFAEFSGTFASAEATRFTDAWTTFTNDRKTWGYGQDQLPSTHPISADVETLSEAIANFDGISYAKGASVLKALVAYVGRENFFAGLRAYFAEYAWGNASLGDLLAKLEQASGRDLSDWSKAWLETAGPNTLSSEFELDADGRYTAFTVVQGAPEEHPHLRPHHIAIGLYNRVDGALVRTHRVELDVTGARTEVPGFVGIEQPDLVLLNDDDLTFALIEFDERSLGTLTESVGEFADSLPRALSWSAAMNMASQARLSIPAFIRMLAQGMAYESSISVLQSLLATGSRAMRALAEPDWIPTGKAQLAAAGLELLRAAEPGSDRQLTWAQLVGGLATTPEQVEFAQGLLDGTIELPGLTVDTDLRWTLVRRLASLGEIGDAEIDAELERDATDQGRNHALGARAAIPDAEHKAEAWRLLTQTELGPEGVMSLSDGFGVGEHAELTRGYVDAYFEVLPRLWAERPEQMRNLLVARLFPQTAASEELIRRVDAFLDAEPRDNALRRVLIEARDGVERALKSRALEG</sequence>
<dbReference type="Gene3D" id="2.60.40.1730">
    <property type="entry name" value="tricorn interacting facor f3 domain"/>
    <property type="match status" value="1"/>
</dbReference>
<dbReference type="GO" id="GO:0006508">
    <property type="term" value="P:proteolysis"/>
    <property type="evidence" value="ECO:0007669"/>
    <property type="project" value="UniProtKB-KW"/>
</dbReference>
<accession>A0A941ECJ8</accession>
<dbReference type="Proteomes" id="UP000676325">
    <property type="component" value="Unassembled WGS sequence"/>
</dbReference>
<dbReference type="PANTHER" id="PTHR11533">
    <property type="entry name" value="PROTEASE M1 ZINC METALLOPROTEASE"/>
    <property type="match status" value="1"/>
</dbReference>
<evidence type="ECO:0000256" key="13">
    <source>
        <dbReference type="ARBA" id="ARBA00031533"/>
    </source>
</evidence>
<dbReference type="GO" id="GO:0005615">
    <property type="term" value="C:extracellular space"/>
    <property type="evidence" value="ECO:0007669"/>
    <property type="project" value="TreeGrafter"/>
</dbReference>
<evidence type="ECO:0000256" key="7">
    <source>
        <dbReference type="ARBA" id="ARBA00022670"/>
    </source>
</evidence>
<evidence type="ECO:0000259" key="14">
    <source>
        <dbReference type="Pfam" id="PF01433"/>
    </source>
</evidence>
<dbReference type="GO" id="GO:0016285">
    <property type="term" value="F:alanyl aminopeptidase activity"/>
    <property type="evidence" value="ECO:0007669"/>
    <property type="project" value="UniProtKB-EC"/>
</dbReference>
<evidence type="ECO:0000256" key="6">
    <source>
        <dbReference type="ARBA" id="ARBA00022438"/>
    </source>
</evidence>
<dbReference type="PANTHER" id="PTHR11533:SF174">
    <property type="entry name" value="PUROMYCIN-SENSITIVE AMINOPEPTIDASE-RELATED"/>
    <property type="match status" value="1"/>
</dbReference>
<evidence type="ECO:0000313" key="17">
    <source>
        <dbReference type="EMBL" id="MBR7827977.1"/>
    </source>
</evidence>
<proteinExistence type="inferred from homology"/>
<evidence type="ECO:0000256" key="11">
    <source>
        <dbReference type="ARBA" id="ARBA00023049"/>
    </source>
</evidence>
<evidence type="ECO:0000256" key="12">
    <source>
        <dbReference type="ARBA" id="ARBA00029811"/>
    </source>
</evidence>
<gene>
    <name evidence="17" type="primary">pepN</name>
    <name evidence="17" type="ORF">KDK95_16795</name>
</gene>
<comment type="similarity">
    <text evidence="3">Belongs to the peptidase M1 family.</text>
</comment>
<dbReference type="InterPro" id="IPR042097">
    <property type="entry name" value="Aminopeptidase_N-like_N_sf"/>
</dbReference>
<evidence type="ECO:0000259" key="15">
    <source>
        <dbReference type="Pfam" id="PF11838"/>
    </source>
</evidence>
<dbReference type="FunFam" id="2.60.40.1730:FF:000010">
    <property type="entry name" value="Putative aminopeptidase N"/>
    <property type="match status" value="1"/>
</dbReference>
<evidence type="ECO:0000256" key="10">
    <source>
        <dbReference type="ARBA" id="ARBA00022833"/>
    </source>
</evidence>
<dbReference type="Gene3D" id="1.10.390.10">
    <property type="entry name" value="Neutral Protease Domain 2"/>
    <property type="match status" value="1"/>
</dbReference>
<dbReference type="NCBIfam" id="TIGR02412">
    <property type="entry name" value="pepN_strep_liv"/>
    <property type="match status" value="1"/>
</dbReference>
<dbReference type="EC" id="3.4.11.2" evidence="4"/>
<feature type="domain" description="Aminopeptidase N-like N-terminal" evidence="16">
    <location>
        <begin position="108"/>
        <end position="191"/>
    </location>
</feature>
<evidence type="ECO:0000256" key="3">
    <source>
        <dbReference type="ARBA" id="ARBA00010136"/>
    </source>
</evidence>
<dbReference type="GO" id="GO:0016020">
    <property type="term" value="C:membrane"/>
    <property type="evidence" value="ECO:0007669"/>
    <property type="project" value="TreeGrafter"/>
</dbReference>
<comment type="cofactor">
    <cofactor evidence="2">
        <name>Zn(2+)</name>
        <dbReference type="ChEBI" id="CHEBI:29105"/>
    </cofactor>
</comment>
<protein>
    <recommendedName>
        <fullName evidence="5">Aminopeptidase N</fullName>
        <ecNumber evidence="4">3.4.11.2</ecNumber>
    </recommendedName>
    <alternativeName>
        <fullName evidence="12">Alanine aminopeptidase</fullName>
    </alternativeName>
    <alternativeName>
        <fullName evidence="13">Lysyl aminopeptidase</fullName>
    </alternativeName>
</protein>
<evidence type="ECO:0000256" key="4">
    <source>
        <dbReference type="ARBA" id="ARBA00012564"/>
    </source>
</evidence>
<keyword evidence="7" id="KW-0645">Protease</keyword>
<dbReference type="InterPro" id="IPR050344">
    <property type="entry name" value="Peptidase_M1_aminopeptidases"/>
</dbReference>
<name>A0A941ECJ8_9ACTN</name>
<keyword evidence="11" id="KW-0482">Metalloprotease</keyword>
<dbReference type="InterPro" id="IPR027268">
    <property type="entry name" value="Peptidase_M4/M1_CTD_sf"/>
</dbReference>
<feature type="domain" description="ERAP1-like C-terminal" evidence="15">
    <location>
        <begin position="529"/>
        <end position="838"/>
    </location>
</feature>
<dbReference type="GO" id="GO:0008270">
    <property type="term" value="F:zinc ion binding"/>
    <property type="evidence" value="ECO:0007669"/>
    <property type="project" value="InterPro"/>
</dbReference>
<dbReference type="FunFam" id="1.10.390.10:FF:000004">
    <property type="entry name" value="Aminopeptidase N"/>
    <property type="match status" value="1"/>
</dbReference>